<keyword evidence="4" id="KW-0964">Secreted</keyword>
<evidence type="ECO:0000256" key="4">
    <source>
        <dbReference type="ARBA" id="ARBA00022525"/>
    </source>
</evidence>
<keyword evidence="8" id="KW-1185">Reference proteome</keyword>
<evidence type="ECO:0000256" key="1">
    <source>
        <dbReference type="ARBA" id="ARBA00004613"/>
    </source>
</evidence>
<proteinExistence type="inferred from homology"/>
<keyword evidence="3" id="KW-0713">Self-incompatibility</keyword>
<dbReference type="GO" id="GO:0060320">
    <property type="term" value="P:rejection of self pollen"/>
    <property type="evidence" value="ECO:0007669"/>
    <property type="project" value="UniProtKB-KW"/>
</dbReference>
<dbReference type="AlphaFoldDB" id="A0A9Q0F172"/>
<evidence type="ECO:0000256" key="3">
    <source>
        <dbReference type="ARBA" id="ARBA00022471"/>
    </source>
</evidence>
<dbReference type="Proteomes" id="UP001141552">
    <property type="component" value="Unassembled WGS sequence"/>
</dbReference>
<comment type="similarity">
    <text evidence="2">Belongs to the plant self-incompatibility (S1) protein family.</text>
</comment>
<evidence type="ECO:0000256" key="2">
    <source>
        <dbReference type="ARBA" id="ARBA00005581"/>
    </source>
</evidence>
<evidence type="ECO:0008006" key="9">
    <source>
        <dbReference type="Google" id="ProtNLM"/>
    </source>
</evidence>
<reference evidence="7" key="1">
    <citation type="submission" date="2022-02" db="EMBL/GenBank/DDBJ databases">
        <authorList>
            <person name="Henning P.M."/>
            <person name="McCubbin A.G."/>
            <person name="Shore J.S."/>
        </authorList>
    </citation>
    <scope>NUCLEOTIDE SEQUENCE</scope>
    <source>
        <strain evidence="7">F60SS</strain>
        <tissue evidence="7">Leaves</tissue>
    </source>
</reference>
<dbReference type="InterPro" id="IPR010264">
    <property type="entry name" value="Self-incomp_S1"/>
</dbReference>
<comment type="caution">
    <text evidence="7">The sequence shown here is derived from an EMBL/GenBank/DDBJ whole genome shotgun (WGS) entry which is preliminary data.</text>
</comment>
<reference evidence="7" key="2">
    <citation type="journal article" date="2023" name="Plants (Basel)">
        <title>Annotation of the Turnera subulata (Passifloraceae) Draft Genome Reveals the S-Locus Evolved after the Divergence of Turneroideae from Passifloroideae in a Stepwise Manner.</title>
        <authorList>
            <person name="Henning P.M."/>
            <person name="Roalson E.H."/>
            <person name="Mir W."/>
            <person name="McCubbin A.G."/>
            <person name="Shore J.S."/>
        </authorList>
    </citation>
    <scope>NUCLEOTIDE SEQUENCE</scope>
    <source>
        <strain evidence="7">F60SS</strain>
    </source>
</reference>
<accession>A0A9Q0F172</accession>
<dbReference type="Pfam" id="PF05938">
    <property type="entry name" value="Self-incomp_S1"/>
    <property type="match status" value="1"/>
</dbReference>
<comment type="subcellular location">
    <subcellularLocation>
        <location evidence="1">Secreted</location>
    </subcellularLocation>
</comment>
<keyword evidence="5 6" id="KW-0732">Signal</keyword>
<dbReference type="EMBL" id="JAKUCV010007521">
    <property type="protein sequence ID" value="KAJ4823098.1"/>
    <property type="molecule type" value="Genomic_DNA"/>
</dbReference>
<organism evidence="7 8">
    <name type="scientific">Turnera subulata</name>
    <dbReference type="NCBI Taxonomy" id="218843"/>
    <lineage>
        <taxon>Eukaryota</taxon>
        <taxon>Viridiplantae</taxon>
        <taxon>Streptophyta</taxon>
        <taxon>Embryophyta</taxon>
        <taxon>Tracheophyta</taxon>
        <taxon>Spermatophyta</taxon>
        <taxon>Magnoliopsida</taxon>
        <taxon>eudicotyledons</taxon>
        <taxon>Gunneridae</taxon>
        <taxon>Pentapetalae</taxon>
        <taxon>rosids</taxon>
        <taxon>fabids</taxon>
        <taxon>Malpighiales</taxon>
        <taxon>Passifloraceae</taxon>
        <taxon>Turnera</taxon>
    </lineage>
</organism>
<sequence length="147" mass="16858">MVMNSHLLLILITLSISQLSNAWPSLPWEYRTVVIYNLADSSEPVRVDCRLGTKFLGERYIFYGIDQGYELKFRDVLPFGDTVYTCNARIRGIARRKTEWDAYADTVQGYLDCIKEPCVWTIKGDGLYYAKSPGAKERRVINFADTA</sequence>
<feature type="chain" id="PRO_5040161928" description="S-protein homolog" evidence="6">
    <location>
        <begin position="23"/>
        <end position="147"/>
    </location>
</feature>
<gene>
    <name evidence="7" type="ORF">Tsubulata_017597</name>
</gene>
<evidence type="ECO:0000256" key="6">
    <source>
        <dbReference type="SAM" id="SignalP"/>
    </source>
</evidence>
<evidence type="ECO:0000313" key="8">
    <source>
        <dbReference type="Proteomes" id="UP001141552"/>
    </source>
</evidence>
<feature type="signal peptide" evidence="6">
    <location>
        <begin position="1"/>
        <end position="22"/>
    </location>
</feature>
<evidence type="ECO:0000256" key="5">
    <source>
        <dbReference type="ARBA" id="ARBA00022729"/>
    </source>
</evidence>
<dbReference type="GO" id="GO:0005576">
    <property type="term" value="C:extracellular region"/>
    <property type="evidence" value="ECO:0007669"/>
    <property type="project" value="UniProtKB-SubCell"/>
</dbReference>
<name>A0A9Q0F172_9ROSI</name>
<evidence type="ECO:0000313" key="7">
    <source>
        <dbReference type="EMBL" id="KAJ4823098.1"/>
    </source>
</evidence>
<protein>
    <recommendedName>
        <fullName evidence="9">S-protein homolog</fullName>
    </recommendedName>
</protein>